<keyword evidence="1" id="KW-0732">Signal</keyword>
<name>A0A140PTZ8_9FUSO</name>
<evidence type="ECO:0000256" key="1">
    <source>
        <dbReference type="SAM" id="SignalP"/>
    </source>
</evidence>
<organism evidence="2">
    <name type="scientific">Fusobacterium animalis 7_1</name>
    <dbReference type="NCBI Taxonomy" id="457405"/>
    <lineage>
        <taxon>Bacteria</taxon>
        <taxon>Fusobacteriati</taxon>
        <taxon>Fusobacteriota</taxon>
        <taxon>Fusobacteriia</taxon>
        <taxon>Fusobacteriales</taxon>
        <taxon>Fusobacteriaceae</taxon>
        <taxon>Fusobacterium</taxon>
    </lineage>
</organism>
<dbReference type="Proteomes" id="UP000002799">
    <property type="component" value="Chromosome"/>
</dbReference>
<evidence type="ECO:0000313" key="2">
    <source>
        <dbReference type="EMBL" id="EEO43404.1"/>
    </source>
</evidence>
<dbReference type="HOGENOM" id="CLU_637364_0_0_0"/>
<gene>
    <name evidence="2" type="ORF">FSDG_01963</name>
</gene>
<accession>A0A140PTZ8</accession>
<reference evidence="2 3" key="1">
    <citation type="submission" date="2013-11" db="EMBL/GenBank/DDBJ databases">
        <title>The Genome Sequence of Fusobacterium sp. 7_1.</title>
        <authorList>
            <consortium name="The Broad Institute Genome Sequencing Platform"/>
            <person name="Earl A."/>
            <person name="Ward D."/>
            <person name="Feldgarden M."/>
            <person name="Gevers D."/>
            <person name="Strauss J."/>
            <person name="Ambrose C.E."/>
            <person name="Allen-Vercoe E."/>
            <person name="Walker B."/>
            <person name="Young S.K."/>
            <person name="Zeng Q."/>
            <person name="Gargeya S."/>
            <person name="Fitzgerald M."/>
            <person name="Haas B."/>
            <person name="Abouelleil A."/>
            <person name="Alvarado L."/>
            <person name="Arachchi H.M."/>
            <person name="Berlin A.M."/>
            <person name="Chapman S.B."/>
            <person name="Goldberg J."/>
            <person name="Griggs A."/>
            <person name="Gujja S."/>
            <person name="Hansen M."/>
            <person name="Howarth C."/>
            <person name="Imamovic A."/>
            <person name="Larimer J."/>
            <person name="McCowen C."/>
            <person name="Montmayeur A."/>
            <person name="Murphy C."/>
            <person name="Neiman D."/>
            <person name="Pearson M."/>
            <person name="Priest M."/>
            <person name="Roberts A."/>
            <person name="Saif S."/>
            <person name="Shea T."/>
            <person name="Sisk P."/>
            <person name="Sykes S."/>
            <person name="Wortman J."/>
            <person name="Nusbaum C."/>
            <person name="Birren B."/>
        </authorList>
    </citation>
    <scope>NUCLEOTIDE SEQUENCE [LARGE SCALE GENOMIC DNA]</scope>
    <source>
        <strain evidence="2 3">7_1</strain>
    </source>
</reference>
<feature type="signal peptide" evidence="1">
    <location>
        <begin position="1"/>
        <end position="21"/>
    </location>
</feature>
<evidence type="ECO:0000313" key="3">
    <source>
        <dbReference type="Proteomes" id="UP000002799"/>
    </source>
</evidence>
<feature type="chain" id="PRO_5007304116" description="Lipoprotein" evidence="1">
    <location>
        <begin position="22"/>
        <end position="394"/>
    </location>
</feature>
<evidence type="ECO:0008006" key="4">
    <source>
        <dbReference type="Google" id="ProtNLM"/>
    </source>
</evidence>
<dbReference type="EMBL" id="CP007062">
    <property type="protein sequence ID" value="EEO43404.1"/>
    <property type="molecule type" value="Genomic_DNA"/>
</dbReference>
<protein>
    <recommendedName>
        <fullName evidence="4">Lipoprotein</fullName>
    </recommendedName>
</protein>
<proteinExistence type="predicted"/>
<dbReference type="RefSeq" id="WP_008702337.1">
    <property type="nucleotide sequence ID" value="NZ_AKBT01000001.1"/>
</dbReference>
<dbReference type="PROSITE" id="PS51257">
    <property type="entry name" value="PROKAR_LIPOPROTEIN"/>
    <property type="match status" value="1"/>
</dbReference>
<dbReference type="eggNOG" id="COG2849">
    <property type="taxonomic scope" value="Bacteria"/>
</dbReference>
<dbReference type="KEGG" id="fne:FSDG_01963"/>
<sequence>MKKFKIVILILISLLLISCNIDDIKDKVSSIFSKDKKDDIVTSDFSKEKKDDKILRVTEEETVTDINDNQKLFRTTLGDNYAYVASNSNENVIEKEIKVDLDNDGKKEKISFGDNGDGIYFDYYNPTKDKFQFLLSNDLSQNPREANYYFDNGWIRKDVSYQITVLDLDNDGIKEIIFSAYDPADSGVALHSFVWKEINEEYKYIGNIEGQTYMYFDTDSQSVVVPIGTQGLYSEYRIENNKIVEFSENKKKSSDTTQMTSDYSVYENNLFDYSLEYPSKNFKIVSETNDGMDLESYDSRASINYYITENTSNETIKSMYEGNIDFIGREIPYKKLGEDFYVLSYIKDGYIQYAKVIYNKKNNTFIQLRFYYTQDYKDIMAPIVERMTKSIKYW</sequence>
<dbReference type="AlphaFoldDB" id="A0A140PTZ8"/>
<dbReference type="SUPFAM" id="SSF69318">
    <property type="entry name" value="Integrin alpha N-terminal domain"/>
    <property type="match status" value="1"/>
</dbReference>
<dbReference type="InterPro" id="IPR028994">
    <property type="entry name" value="Integrin_alpha_N"/>
</dbReference>